<sequence>MKDLDFLSEITSYKAALLEVICKLNDPLYSRENAVKEILDVVAGIHSVETECLKTLV</sequence>
<protein>
    <submittedName>
        <fullName evidence="1">Uncharacterized protein</fullName>
    </submittedName>
</protein>
<name>A0ABT8V3C5_9BACL</name>
<evidence type="ECO:0000313" key="2">
    <source>
        <dbReference type="Proteomes" id="UP001168883"/>
    </source>
</evidence>
<dbReference type="RefSeq" id="WP_302877179.1">
    <property type="nucleotide sequence ID" value="NZ_JAUMKJ010000002.1"/>
</dbReference>
<keyword evidence="2" id="KW-1185">Reference proteome</keyword>
<accession>A0ABT8V3C5</accession>
<gene>
    <name evidence="1" type="ORF">Q3C12_02875</name>
</gene>
<reference evidence="1" key="1">
    <citation type="submission" date="2023-07" db="EMBL/GenBank/DDBJ databases">
        <authorList>
            <person name="Aktuganov G."/>
            <person name="Boyko T."/>
            <person name="Delegan Y."/>
            <person name="Galimzianova N."/>
            <person name="Gilvanova E."/>
            <person name="Korobov V."/>
            <person name="Kuzmina L."/>
            <person name="Melentiev A."/>
            <person name="Milman P."/>
            <person name="Ryabova A."/>
            <person name="Stupak E."/>
            <person name="Yasakov T."/>
            <person name="Zharikova N."/>
            <person name="Zhurenko E."/>
        </authorList>
    </citation>
    <scope>NUCLEOTIDE SEQUENCE</scope>
    <source>
        <strain evidence="1">IB-739</strain>
    </source>
</reference>
<organism evidence="1 2">
    <name type="scientific">Paenibacillus ehimensis</name>
    <dbReference type="NCBI Taxonomy" id="79264"/>
    <lineage>
        <taxon>Bacteria</taxon>
        <taxon>Bacillati</taxon>
        <taxon>Bacillota</taxon>
        <taxon>Bacilli</taxon>
        <taxon>Bacillales</taxon>
        <taxon>Paenibacillaceae</taxon>
        <taxon>Paenibacillus</taxon>
    </lineage>
</organism>
<evidence type="ECO:0000313" key="1">
    <source>
        <dbReference type="EMBL" id="MDO3675931.1"/>
    </source>
</evidence>
<dbReference type="Proteomes" id="UP001168883">
    <property type="component" value="Unassembled WGS sequence"/>
</dbReference>
<dbReference type="EMBL" id="JAUMKJ010000002">
    <property type="protein sequence ID" value="MDO3675931.1"/>
    <property type="molecule type" value="Genomic_DNA"/>
</dbReference>
<comment type="caution">
    <text evidence="1">The sequence shown here is derived from an EMBL/GenBank/DDBJ whole genome shotgun (WGS) entry which is preliminary data.</text>
</comment>
<proteinExistence type="predicted"/>